<reference evidence="5 6" key="1">
    <citation type="journal article" date="2019" name="Emerg. Microbes Infect.">
        <title>Comprehensive subspecies identification of 175 nontuberculous mycobacteria species based on 7547 genomic profiles.</title>
        <authorList>
            <person name="Matsumoto Y."/>
            <person name="Kinjo T."/>
            <person name="Motooka D."/>
            <person name="Nabeya D."/>
            <person name="Jung N."/>
            <person name="Uechi K."/>
            <person name="Horii T."/>
            <person name="Iida T."/>
            <person name="Fujita J."/>
            <person name="Nakamura S."/>
        </authorList>
    </citation>
    <scope>NUCLEOTIDE SEQUENCE [LARGE SCALE GENOMIC DNA]</scope>
    <source>
        <strain evidence="5 6">JCM 12375</strain>
    </source>
</reference>
<dbReference type="Gene3D" id="3.20.20.70">
    <property type="entry name" value="Aldolase class I"/>
    <property type="match status" value="1"/>
</dbReference>
<protein>
    <submittedName>
        <fullName evidence="5">3-ketoacyl-ACP reductase</fullName>
    </submittedName>
</protein>
<dbReference type="EMBL" id="AP022567">
    <property type="protein sequence ID" value="BBX38275.1"/>
    <property type="molecule type" value="Genomic_DNA"/>
</dbReference>
<keyword evidence="4" id="KW-0862">Zinc</keyword>
<evidence type="ECO:0000313" key="6">
    <source>
        <dbReference type="Proteomes" id="UP000465622"/>
    </source>
</evidence>
<evidence type="ECO:0000256" key="2">
    <source>
        <dbReference type="ARBA" id="ARBA00022679"/>
    </source>
</evidence>
<name>A0ABM7I5S1_MYCME</name>
<dbReference type="Proteomes" id="UP000465622">
    <property type="component" value="Chromosome"/>
</dbReference>
<keyword evidence="6" id="KW-1185">Reference proteome</keyword>
<keyword evidence="3" id="KW-0479">Metal-binding</keyword>
<dbReference type="InterPro" id="IPR013785">
    <property type="entry name" value="Aldolase_TIM"/>
</dbReference>
<proteinExistence type="predicted"/>
<dbReference type="PANTHER" id="PTHR37418">
    <property type="entry name" value="3-KETO-5-AMINOHEXANOATE CLEAVAGE ENZYME-RELATED"/>
    <property type="match status" value="1"/>
</dbReference>
<keyword evidence="2" id="KW-0808">Transferase</keyword>
<evidence type="ECO:0000256" key="3">
    <source>
        <dbReference type="ARBA" id="ARBA00022723"/>
    </source>
</evidence>
<evidence type="ECO:0000313" key="5">
    <source>
        <dbReference type="EMBL" id="BBX38275.1"/>
    </source>
</evidence>
<organism evidence="5 6">
    <name type="scientific">Mycolicibacterium mageritense</name>
    <name type="common">Mycobacterium mageritense</name>
    <dbReference type="NCBI Taxonomy" id="53462"/>
    <lineage>
        <taxon>Bacteria</taxon>
        <taxon>Bacillati</taxon>
        <taxon>Actinomycetota</taxon>
        <taxon>Actinomycetes</taxon>
        <taxon>Mycobacteriales</taxon>
        <taxon>Mycobacteriaceae</taxon>
        <taxon>Mycolicibacterium</taxon>
    </lineage>
</organism>
<evidence type="ECO:0000256" key="4">
    <source>
        <dbReference type="ARBA" id="ARBA00022833"/>
    </source>
</evidence>
<dbReference type="PANTHER" id="PTHR37418:SF2">
    <property type="entry name" value="3-KETO-5-AMINOHEXANOATE CLEAVAGE ENZYME"/>
    <property type="match status" value="1"/>
</dbReference>
<dbReference type="InterPro" id="IPR008567">
    <property type="entry name" value="BKACE"/>
</dbReference>
<dbReference type="Pfam" id="PF05853">
    <property type="entry name" value="BKACE"/>
    <property type="match status" value="1"/>
</dbReference>
<sequence length="312" mass="32970">MRNPYEPVAVTAAVTGGDVLPSQSPAVPCGPGAIAAAAIAAAEAGATSVHLHARELDGKPTASADMFVDIVSAIRASSDVVINVTTGGSVDMTAAERLQGVVATRPDIATLNLGTMNFEGFPTKERWPDVKHQWERDVLANSGRVVFINTLAMMRDFASTFRDLGVCPELEVYDMGHLNMARFLLDEGTLQGPLRIQFVLGTLGGAGGSIQDLFALEQAAHRILGADLSAISVAAVGYPGQLRMAAVAAAGGFDIRVGIEDNLRIRRRRQAVDSAELVAAAVAIAEQLERPIATPTELRAQLGPWYSTRSNR</sequence>
<dbReference type="RefSeq" id="WP_036442807.1">
    <property type="nucleotide sequence ID" value="NZ_AP022567.1"/>
</dbReference>
<accession>A0ABM7I5S1</accession>
<evidence type="ECO:0000256" key="1">
    <source>
        <dbReference type="ARBA" id="ARBA00001947"/>
    </source>
</evidence>
<comment type="cofactor">
    <cofactor evidence="1">
        <name>Zn(2+)</name>
        <dbReference type="ChEBI" id="CHEBI:29105"/>
    </cofactor>
</comment>
<gene>
    <name evidence="5" type="ORF">MMAGJ_75570</name>
</gene>